<keyword evidence="2" id="KW-0808">Transferase</keyword>
<evidence type="ECO:0000313" key="11">
    <source>
        <dbReference type="EMBL" id="ORY86653.1"/>
    </source>
</evidence>
<dbReference type="Gene3D" id="1.20.120.1750">
    <property type="match status" value="1"/>
</dbReference>
<evidence type="ECO:0000256" key="9">
    <source>
        <dbReference type="SAM" id="MobiDB-lite"/>
    </source>
</evidence>
<keyword evidence="3" id="KW-0479">Metal-binding</keyword>
<feature type="domain" description="RING-type" evidence="10">
    <location>
        <begin position="405"/>
        <end position="623"/>
    </location>
</feature>
<evidence type="ECO:0000256" key="1">
    <source>
        <dbReference type="ARBA" id="ARBA00004906"/>
    </source>
</evidence>
<dbReference type="SMART" id="SM00647">
    <property type="entry name" value="IBR"/>
    <property type="match status" value="2"/>
</dbReference>
<feature type="compositionally biased region" description="Basic residues" evidence="9">
    <location>
        <begin position="153"/>
        <end position="164"/>
    </location>
</feature>
<evidence type="ECO:0000256" key="4">
    <source>
        <dbReference type="ARBA" id="ARBA00022737"/>
    </source>
</evidence>
<dbReference type="CDD" id="cd16630">
    <property type="entry name" value="RING-HC_RBR_RNF216"/>
    <property type="match status" value="1"/>
</dbReference>
<evidence type="ECO:0000256" key="6">
    <source>
        <dbReference type="ARBA" id="ARBA00022786"/>
    </source>
</evidence>
<dbReference type="PANTHER" id="PTHR22770:SF47">
    <property type="entry name" value="E3 UBIQUITIN-PROTEIN LIGASE RNF216"/>
    <property type="match status" value="1"/>
</dbReference>
<feature type="compositionally biased region" description="Pro residues" evidence="9">
    <location>
        <begin position="63"/>
        <end position="82"/>
    </location>
</feature>
<keyword evidence="6" id="KW-0833">Ubl conjugation pathway</keyword>
<dbReference type="PROSITE" id="PS51873">
    <property type="entry name" value="TRIAD"/>
    <property type="match status" value="1"/>
</dbReference>
<reference evidence="11 12" key="1">
    <citation type="submission" date="2016-07" db="EMBL/GenBank/DDBJ databases">
        <title>Pervasive Adenine N6-methylation of Active Genes in Fungi.</title>
        <authorList>
            <consortium name="DOE Joint Genome Institute"/>
            <person name="Mondo S.J."/>
            <person name="Dannebaum R.O."/>
            <person name="Kuo R.C."/>
            <person name="Labutti K."/>
            <person name="Haridas S."/>
            <person name="Kuo A."/>
            <person name="Salamov A."/>
            <person name="Ahrendt S.R."/>
            <person name="Lipzen A."/>
            <person name="Sullivan W."/>
            <person name="Andreopoulos W.B."/>
            <person name="Clum A."/>
            <person name="Lindquist E."/>
            <person name="Daum C."/>
            <person name="Ramamoorthy G.K."/>
            <person name="Gryganskyi A."/>
            <person name="Culley D."/>
            <person name="Magnuson J.K."/>
            <person name="James T.Y."/>
            <person name="O'Malley M.A."/>
            <person name="Stajich J.E."/>
            <person name="Spatafora J.W."/>
            <person name="Visel A."/>
            <person name="Grigoriev I.V."/>
        </authorList>
    </citation>
    <scope>NUCLEOTIDE SEQUENCE [LARGE SCALE GENOMIC DNA]</scope>
    <source>
        <strain evidence="11 12">62-1032</strain>
    </source>
</reference>
<dbReference type="EMBL" id="MCGR01000014">
    <property type="protein sequence ID" value="ORY86653.1"/>
    <property type="molecule type" value="Genomic_DNA"/>
</dbReference>
<feature type="region of interest" description="Disordered" evidence="9">
    <location>
        <begin position="148"/>
        <end position="175"/>
    </location>
</feature>
<feature type="region of interest" description="Disordered" evidence="9">
    <location>
        <begin position="734"/>
        <end position="781"/>
    </location>
</feature>
<feature type="coiled-coil region" evidence="8">
    <location>
        <begin position="369"/>
        <end position="403"/>
    </location>
</feature>
<dbReference type="CDD" id="cd20339">
    <property type="entry name" value="BRcat_RBR_RNF216"/>
    <property type="match status" value="1"/>
</dbReference>
<feature type="region of interest" description="Disordered" evidence="9">
    <location>
        <begin position="59"/>
        <end position="134"/>
    </location>
</feature>
<dbReference type="InterPro" id="IPR044066">
    <property type="entry name" value="TRIAD_supradom"/>
</dbReference>
<dbReference type="InterPro" id="IPR002867">
    <property type="entry name" value="IBR_dom"/>
</dbReference>
<accession>A0A1Y2FRP0</accession>
<name>A0A1Y2FRP0_9BASI</name>
<keyword evidence="5" id="KW-0863">Zinc-finger</keyword>
<keyword evidence="8" id="KW-0175">Coiled coil</keyword>
<comment type="caution">
    <text evidence="11">The sequence shown here is derived from an EMBL/GenBank/DDBJ whole genome shotgun (WGS) entry which is preliminary data.</text>
</comment>
<dbReference type="GO" id="GO:0008270">
    <property type="term" value="F:zinc ion binding"/>
    <property type="evidence" value="ECO:0007669"/>
    <property type="project" value="UniProtKB-KW"/>
</dbReference>
<evidence type="ECO:0000256" key="8">
    <source>
        <dbReference type="SAM" id="Coils"/>
    </source>
</evidence>
<evidence type="ECO:0000256" key="2">
    <source>
        <dbReference type="ARBA" id="ARBA00022679"/>
    </source>
</evidence>
<gene>
    <name evidence="11" type="ORF">BCR35DRAFT_277479</name>
</gene>
<comment type="pathway">
    <text evidence="1">Protein modification; protein ubiquitination.</text>
</comment>
<evidence type="ECO:0000313" key="12">
    <source>
        <dbReference type="Proteomes" id="UP000193467"/>
    </source>
</evidence>
<protein>
    <recommendedName>
        <fullName evidence="10">RING-type domain-containing protein</fullName>
    </recommendedName>
</protein>
<dbReference type="AlphaFoldDB" id="A0A1Y2FRP0"/>
<feature type="compositionally biased region" description="Basic and acidic residues" evidence="9">
    <location>
        <begin position="752"/>
        <end position="773"/>
    </location>
</feature>
<proteinExistence type="predicted"/>
<keyword evidence="7" id="KW-0862">Zinc</keyword>
<dbReference type="InterPro" id="IPR047545">
    <property type="entry name" value="BRcat_RBR_RNF216"/>
</dbReference>
<feature type="compositionally biased region" description="Low complexity" evidence="9">
    <location>
        <begin position="83"/>
        <end position="97"/>
    </location>
</feature>
<dbReference type="InterPro" id="IPR047544">
    <property type="entry name" value="RING-HC_RBR_RNF216"/>
</dbReference>
<evidence type="ECO:0000259" key="10">
    <source>
        <dbReference type="PROSITE" id="PS51873"/>
    </source>
</evidence>
<dbReference type="Pfam" id="PF26200">
    <property type="entry name" value="Rcat_RNF216"/>
    <property type="match status" value="1"/>
</dbReference>
<evidence type="ECO:0000256" key="3">
    <source>
        <dbReference type="ARBA" id="ARBA00022723"/>
    </source>
</evidence>
<sequence length="781" mass="84787">MLDARQLKSDASQRDCYRVWDMSRGIGGGTDSSEYDAGSARVQAAFGFLFESNAALPILQLSPGPPSPPQNPRPAPQPPRLPAPRAAESKSNSNSNSRATPSPLFRRSSSPIIIESPPKKRKLSPPKIPRRPAEMAREAIELVSDDDEDWATARRRPQKGKGRATKSTTPAPVLTLDSDDDEVLIAIAAPAPGSAQRAPTSPPLDPAEAALATIISVIPDVLPSHVEMLIAAGETTDAIVEKLLGEGGKYPKAEDAKGTKRGWAEVEKVEEQKDWLDVKKRGTSDMHYRKKALEQLYLDYNEYATADIKKVFKSDEASYFYAPGWYKLREIKKAHKLTRINKPRPLKPADPDDRCTEFEQEMLWLADRIDKERKERRQRQKEEHAAEEKLKRATKLDEQAEKDGTAVECQCCFGSYHPENMTSCASSHPFCLTCALSNAKERLGNRLYTLPCLADCGAEFTESEARRFLPKATLELLHKIRMEKEVDEAGLEGLEKCPFCPYAAVIENPNERLFHCEREGCRKTSCRKCHELGHVPLTCDEAKKDKKLPGLHQVEEAMTAALIRRCPTCKTPCIKSDGCNVMTCSNCPGRTQFCYVCGVRAGHGSSHFAGVGTGIGGKCPQFDDTEARTFAEVEAARKKALADLGKDDVDASDAAKIAVVAPHRPAPNPAAQARYPPPPPAYDPYLNDPAGLFGALFAGNLHGAGYYGGGGGGNYGAGVAAAMNLAGGGGGRGGGNQLGRGAQAGPPPQTEAQRRARAAEAAARRAADAEREARRKRARGG</sequence>
<feature type="compositionally biased region" description="Basic residues" evidence="9">
    <location>
        <begin position="119"/>
        <end position="130"/>
    </location>
</feature>
<dbReference type="Proteomes" id="UP000193467">
    <property type="component" value="Unassembled WGS sequence"/>
</dbReference>
<dbReference type="InParanoid" id="A0A1Y2FRP0"/>
<dbReference type="GO" id="GO:0016740">
    <property type="term" value="F:transferase activity"/>
    <property type="evidence" value="ECO:0007669"/>
    <property type="project" value="UniProtKB-KW"/>
</dbReference>
<dbReference type="SUPFAM" id="SSF57850">
    <property type="entry name" value="RING/U-box"/>
    <property type="match status" value="1"/>
</dbReference>
<dbReference type="OrthoDB" id="10009520at2759"/>
<keyword evidence="4" id="KW-0677">Repeat</keyword>
<dbReference type="InterPro" id="IPR051628">
    <property type="entry name" value="LUBAC_E3_Ligases"/>
</dbReference>
<dbReference type="STRING" id="106004.A0A1Y2FRP0"/>
<evidence type="ECO:0000256" key="5">
    <source>
        <dbReference type="ARBA" id="ARBA00022771"/>
    </source>
</evidence>
<dbReference type="PANTHER" id="PTHR22770">
    <property type="entry name" value="UBIQUITIN CONJUGATING ENZYME 7 INTERACTING PROTEIN-RELATED"/>
    <property type="match status" value="1"/>
</dbReference>
<keyword evidence="12" id="KW-1185">Reference proteome</keyword>
<organism evidence="11 12">
    <name type="scientific">Leucosporidium creatinivorum</name>
    <dbReference type="NCBI Taxonomy" id="106004"/>
    <lineage>
        <taxon>Eukaryota</taxon>
        <taxon>Fungi</taxon>
        <taxon>Dikarya</taxon>
        <taxon>Basidiomycota</taxon>
        <taxon>Pucciniomycotina</taxon>
        <taxon>Microbotryomycetes</taxon>
        <taxon>Leucosporidiales</taxon>
        <taxon>Leucosporidium</taxon>
    </lineage>
</organism>
<feature type="compositionally biased region" description="Low complexity" evidence="9">
    <location>
        <begin position="106"/>
        <end position="116"/>
    </location>
</feature>
<evidence type="ECO:0000256" key="7">
    <source>
        <dbReference type="ARBA" id="ARBA00022833"/>
    </source>
</evidence>